<evidence type="ECO:0000256" key="3">
    <source>
        <dbReference type="ARBA" id="ARBA00022692"/>
    </source>
</evidence>
<feature type="domain" description="Lipid desaturase" evidence="7">
    <location>
        <begin position="138"/>
        <end position="308"/>
    </location>
</feature>
<organism evidence="8 9">
    <name type="scientific">Chlamydomonas eustigma</name>
    <dbReference type="NCBI Taxonomy" id="1157962"/>
    <lineage>
        <taxon>Eukaryota</taxon>
        <taxon>Viridiplantae</taxon>
        <taxon>Chlorophyta</taxon>
        <taxon>core chlorophytes</taxon>
        <taxon>Chlorophyceae</taxon>
        <taxon>CS clade</taxon>
        <taxon>Chlamydomonadales</taxon>
        <taxon>Chlamydomonadaceae</taxon>
        <taxon>Chlamydomonas</taxon>
    </lineage>
</organism>
<dbReference type="EMBL" id="BEGY01000093">
    <property type="protein sequence ID" value="GAX83189.1"/>
    <property type="molecule type" value="Genomic_DNA"/>
</dbReference>
<evidence type="ECO:0000256" key="2">
    <source>
        <dbReference type="ARBA" id="ARBA00007620"/>
    </source>
</evidence>
<comment type="caution">
    <text evidence="8">The sequence shown here is derived from an EMBL/GenBank/DDBJ whole genome shotgun (WGS) entry which is preliminary data.</text>
</comment>
<keyword evidence="3 6" id="KW-0812">Transmembrane</keyword>
<accession>A0A250XJT8</accession>
<evidence type="ECO:0000256" key="4">
    <source>
        <dbReference type="ARBA" id="ARBA00022989"/>
    </source>
</evidence>
<dbReference type="InterPro" id="IPR019547">
    <property type="entry name" value="Lipid_desat"/>
</dbReference>
<evidence type="ECO:0000256" key="6">
    <source>
        <dbReference type="SAM" id="Phobius"/>
    </source>
</evidence>
<keyword evidence="9" id="KW-1185">Reference proteome</keyword>
<dbReference type="OrthoDB" id="5103at2759"/>
<evidence type="ECO:0000259" key="7">
    <source>
        <dbReference type="Pfam" id="PF10520"/>
    </source>
</evidence>
<dbReference type="UniPathway" id="UPA00199"/>
<reference evidence="8 9" key="1">
    <citation type="submission" date="2017-08" db="EMBL/GenBank/DDBJ databases">
        <title>Acidophilic green algal genome provides insights into adaptation to an acidic environment.</title>
        <authorList>
            <person name="Hirooka S."/>
            <person name="Hirose Y."/>
            <person name="Kanesaki Y."/>
            <person name="Higuchi S."/>
            <person name="Fujiwara T."/>
            <person name="Onuma R."/>
            <person name="Era A."/>
            <person name="Ohbayashi R."/>
            <person name="Uzuka A."/>
            <person name="Nozaki H."/>
            <person name="Yoshikawa H."/>
            <person name="Miyagishima S.Y."/>
        </authorList>
    </citation>
    <scope>NUCLEOTIDE SEQUENCE [LARGE SCALE GENOMIC DNA]</scope>
    <source>
        <strain evidence="8 9">NIES-2499</strain>
    </source>
</reference>
<dbReference type="GO" id="GO:0016020">
    <property type="term" value="C:membrane"/>
    <property type="evidence" value="ECO:0007669"/>
    <property type="project" value="UniProtKB-SubCell"/>
</dbReference>
<dbReference type="STRING" id="1157962.A0A250XJT8"/>
<dbReference type="AlphaFoldDB" id="A0A250XJT8"/>
<protein>
    <recommendedName>
        <fullName evidence="7">Lipid desaturase domain-containing protein</fullName>
    </recommendedName>
</protein>
<evidence type="ECO:0000256" key="5">
    <source>
        <dbReference type="ARBA" id="ARBA00023136"/>
    </source>
</evidence>
<name>A0A250XJT8_9CHLO</name>
<feature type="transmembrane region" description="Helical" evidence="6">
    <location>
        <begin position="200"/>
        <end position="227"/>
    </location>
</feature>
<evidence type="ECO:0000313" key="9">
    <source>
        <dbReference type="Proteomes" id="UP000232323"/>
    </source>
</evidence>
<dbReference type="PANTHER" id="PTHR48231">
    <property type="entry name" value="TMEM189_B_DMAIN DOMAIN-CONTAINING PROTEIN"/>
    <property type="match status" value="1"/>
</dbReference>
<sequence>MRQAIACSPTGLWRHSSVQRRLQQCRYDPLCCSGIERAQGPASSRSRQSVMASAVVESSSMMRTEESASTSASSILSQGRSKWIIDENEELKSTIEHRAWTLGSMALMGGSMFQAVIQAQDLGSTGWLSLGMAVLSAYVLSDLGTGIYHWSVDNYGDGKTPFVGKQIAAFQGHHQRPWTITQRQFCNNVHQVFRPAAAPALLFLLFSSFSPLWWNAFSSSFLFLICMSQQFHAWSHMKKSDLPEAVLKLQDWNILISRRAHGAHHRAPFEGNYCIVSGWWNGPLDDSGFFRGLENAVLASTGVEPRCWHEPEYAIEEEVPSPRMSFPQ</sequence>
<gene>
    <name evidence="8" type="ORF">CEUSTIGMA_g10615.t1</name>
</gene>
<evidence type="ECO:0000313" key="8">
    <source>
        <dbReference type="EMBL" id="GAX83189.1"/>
    </source>
</evidence>
<evidence type="ECO:0000256" key="1">
    <source>
        <dbReference type="ARBA" id="ARBA00004141"/>
    </source>
</evidence>
<dbReference type="GO" id="GO:0006631">
    <property type="term" value="P:fatty acid metabolic process"/>
    <property type="evidence" value="ECO:0007669"/>
    <property type="project" value="UniProtKB-UniPathway"/>
</dbReference>
<keyword evidence="4 6" id="KW-1133">Transmembrane helix</keyword>
<dbReference type="Pfam" id="PF10520">
    <property type="entry name" value="Lipid_desat"/>
    <property type="match status" value="1"/>
</dbReference>
<dbReference type="Proteomes" id="UP000232323">
    <property type="component" value="Unassembled WGS sequence"/>
</dbReference>
<comment type="similarity">
    <text evidence="2">Belongs to the fatty acid desaturase CarF family.</text>
</comment>
<comment type="subcellular location">
    <subcellularLocation>
        <location evidence="1">Membrane</location>
        <topology evidence="1">Multi-pass membrane protein</topology>
    </subcellularLocation>
</comment>
<proteinExistence type="inferred from homology"/>
<keyword evidence="5 6" id="KW-0472">Membrane</keyword>
<dbReference type="PANTHER" id="PTHR48231:SF1">
    <property type="entry name" value="OS08G0187900 PROTEIN"/>
    <property type="match status" value="1"/>
</dbReference>